<dbReference type="InterPro" id="IPR049625">
    <property type="entry name" value="Glyco_transf_61_cat"/>
</dbReference>
<evidence type="ECO:0000256" key="2">
    <source>
        <dbReference type="ARBA" id="ARBA00022679"/>
    </source>
</evidence>
<gene>
    <name evidence="5" type="ORF">DHW03_05230</name>
</gene>
<evidence type="ECO:0000313" key="6">
    <source>
        <dbReference type="Proteomes" id="UP000245379"/>
    </source>
</evidence>
<evidence type="ECO:0000256" key="3">
    <source>
        <dbReference type="ARBA" id="ARBA00023180"/>
    </source>
</evidence>
<keyword evidence="3" id="KW-0325">Glycoprotein</keyword>
<dbReference type="PANTHER" id="PTHR20961">
    <property type="entry name" value="GLYCOSYLTRANSFERASE"/>
    <property type="match status" value="1"/>
</dbReference>
<evidence type="ECO:0000313" key="5">
    <source>
        <dbReference type="EMBL" id="PWS29227.1"/>
    </source>
</evidence>
<accession>A0A317ET26</accession>
<protein>
    <recommendedName>
        <fullName evidence="4">Glycosyltransferase 61 catalytic domain-containing protein</fullName>
    </recommendedName>
</protein>
<dbReference type="GO" id="GO:0016757">
    <property type="term" value="F:glycosyltransferase activity"/>
    <property type="evidence" value="ECO:0007669"/>
    <property type="project" value="UniProtKB-KW"/>
</dbReference>
<dbReference type="Proteomes" id="UP000245379">
    <property type="component" value="Unassembled WGS sequence"/>
</dbReference>
<dbReference type="EMBL" id="QGNZ01000001">
    <property type="protein sequence ID" value="PWS29227.1"/>
    <property type="molecule type" value="Genomic_DNA"/>
</dbReference>
<dbReference type="AlphaFoldDB" id="A0A317ET26"/>
<reference evidence="5 6" key="1">
    <citation type="submission" date="2018-05" db="EMBL/GenBank/DDBJ databases">
        <title>Pedobacter paludis sp. nov., isolated from wetland soil.</title>
        <authorList>
            <person name="Zhang Y."/>
            <person name="Wang G."/>
        </authorList>
    </citation>
    <scope>NUCLEOTIDE SEQUENCE [LARGE SCALE GENOMIC DNA]</scope>
    <source>
        <strain evidence="5 6">KCTC22721</strain>
    </source>
</reference>
<evidence type="ECO:0000259" key="4">
    <source>
        <dbReference type="Pfam" id="PF04577"/>
    </source>
</evidence>
<comment type="caution">
    <text evidence="5">The sequence shown here is derived from an EMBL/GenBank/DDBJ whole genome shotgun (WGS) entry which is preliminary data.</text>
</comment>
<name>A0A317ET26_9SPHI</name>
<proteinExistence type="predicted"/>
<sequence length="383" mass="44218">MPYLKKIAKVLGFGAVYAHLKDLRIKLKGYNVLDAEQTFTFLKPFLIKIALGKEYALPNVMDCSDHLKYIFKDLKISTDHLYVWNYTNPKVKAYLSKFGSVIIGNKVMLTHRDHSGFYKDVYDNDNRETIAVATVIAPFSHNQDEYGYYGYYDYLFFVAVKIARIVQALPQIDRSTTYVSYALFGGSYETEYLELFGLMPEKLMDSQKYKLISPQVLMANGTSWHPNLEDIQTMKNLIKKNHQIEKTEAKRVYISRAGRRKIINEAELITLLKKFNFEIVEDKKRSVKEQISIYSNASFVIGPHGASFANIIWCSPHAHLFELFSSNYVPDYFAYLANLMQMDYSAYYEGTPDVNVSFRDGSIENIYVSIPKLEVCLNNIFKT</sequence>
<keyword evidence="6" id="KW-1185">Reference proteome</keyword>
<keyword evidence="2" id="KW-0808">Transferase</keyword>
<feature type="domain" description="Glycosyltransferase 61 catalytic" evidence="4">
    <location>
        <begin position="227"/>
        <end position="319"/>
    </location>
</feature>
<evidence type="ECO:0000256" key="1">
    <source>
        <dbReference type="ARBA" id="ARBA00022676"/>
    </source>
</evidence>
<dbReference type="SUPFAM" id="SSF116734">
    <property type="entry name" value="DNA methylase specificity domain"/>
    <property type="match status" value="1"/>
</dbReference>
<dbReference type="InterPro" id="IPR007657">
    <property type="entry name" value="Glycosyltransferase_61"/>
</dbReference>
<organism evidence="5 6">
    <name type="scientific">Pedobacter yonginense</name>
    <dbReference type="NCBI Taxonomy" id="651869"/>
    <lineage>
        <taxon>Bacteria</taxon>
        <taxon>Pseudomonadati</taxon>
        <taxon>Bacteroidota</taxon>
        <taxon>Sphingobacteriia</taxon>
        <taxon>Sphingobacteriales</taxon>
        <taxon>Sphingobacteriaceae</taxon>
        <taxon>Pedobacter</taxon>
    </lineage>
</organism>
<keyword evidence="1" id="KW-0328">Glycosyltransferase</keyword>
<dbReference type="RefSeq" id="WP_109924656.1">
    <property type="nucleotide sequence ID" value="NZ_QGNZ01000001.1"/>
</dbReference>
<dbReference type="OrthoDB" id="1156086at2"/>
<dbReference type="Pfam" id="PF04577">
    <property type="entry name" value="Glyco_transf_61"/>
    <property type="match status" value="1"/>
</dbReference>